<evidence type="ECO:0000313" key="1">
    <source>
        <dbReference type="EMBL" id="PVU93914.1"/>
    </source>
</evidence>
<proteinExistence type="predicted"/>
<protein>
    <submittedName>
        <fullName evidence="1">Uncharacterized protein</fullName>
    </submittedName>
</protein>
<sequence length="142" mass="16368">MLERYLSTIERQKKKMKLSLEPETNLDKQEDIFDNEMDFISKEFYDGSDLTEISSYTSQSNMTFHAKCDLNSVKSNGFYCSSLYSIESKIDNVDIYERENLSFSIESCPTNSQQVNMCEKEKVIYTAKLASNILNNGNNSMV</sequence>
<dbReference type="Proteomes" id="UP000245383">
    <property type="component" value="Unassembled WGS sequence"/>
</dbReference>
<dbReference type="AlphaFoldDB" id="A0A2T9YNS6"/>
<gene>
    <name evidence="1" type="ORF">BB561_002947</name>
</gene>
<name>A0A2T9YNS6_9FUNG</name>
<dbReference type="EMBL" id="MBFR01000108">
    <property type="protein sequence ID" value="PVU93914.1"/>
    <property type="molecule type" value="Genomic_DNA"/>
</dbReference>
<evidence type="ECO:0000313" key="2">
    <source>
        <dbReference type="Proteomes" id="UP000245383"/>
    </source>
</evidence>
<comment type="caution">
    <text evidence="1">The sequence shown here is derived from an EMBL/GenBank/DDBJ whole genome shotgun (WGS) entry which is preliminary data.</text>
</comment>
<keyword evidence="2" id="KW-1185">Reference proteome</keyword>
<organism evidence="1 2">
    <name type="scientific">Smittium simulii</name>
    <dbReference type="NCBI Taxonomy" id="133385"/>
    <lineage>
        <taxon>Eukaryota</taxon>
        <taxon>Fungi</taxon>
        <taxon>Fungi incertae sedis</taxon>
        <taxon>Zoopagomycota</taxon>
        <taxon>Kickxellomycotina</taxon>
        <taxon>Harpellomycetes</taxon>
        <taxon>Harpellales</taxon>
        <taxon>Legeriomycetaceae</taxon>
        <taxon>Smittium</taxon>
    </lineage>
</organism>
<accession>A0A2T9YNS6</accession>
<reference evidence="1 2" key="1">
    <citation type="journal article" date="2018" name="MBio">
        <title>Comparative Genomics Reveals the Core Gene Toolbox for the Fungus-Insect Symbiosis.</title>
        <authorList>
            <person name="Wang Y."/>
            <person name="Stata M."/>
            <person name="Wang W."/>
            <person name="Stajich J.E."/>
            <person name="White M.M."/>
            <person name="Moncalvo J.M."/>
        </authorList>
    </citation>
    <scope>NUCLEOTIDE SEQUENCE [LARGE SCALE GENOMIC DNA]</scope>
    <source>
        <strain evidence="1 2">SWE-8-4</strain>
    </source>
</reference>